<proteinExistence type="predicted"/>
<comment type="caution">
    <text evidence="1">The sequence shown here is derived from an EMBL/GenBank/DDBJ whole genome shotgun (WGS) entry which is preliminary data.</text>
</comment>
<name>A0ACC3DE22_9PEZI</name>
<accession>A0ACC3DE22</accession>
<reference evidence="1" key="1">
    <citation type="submission" date="2024-09" db="EMBL/GenBank/DDBJ databases">
        <title>Black Yeasts Isolated from many extreme environments.</title>
        <authorList>
            <person name="Coleine C."/>
            <person name="Stajich J.E."/>
            <person name="Selbmann L."/>
        </authorList>
    </citation>
    <scope>NUCLEOTIDE SEQUENCE</scope>
    <source>
        <strain evidence="1">CCFEE 5737</strain>
    </source>
</reference>
<dbReference type="Proteomes" id="UP001186974">
    <property type="component" value="Unassembled WGS sequence"/>
</dbReference>
<evidence type="ECO:0000313" key="2">
    <source>
        <dbReference type="Proteomes" id="UP001186974"/>
    </source>
</evidence>
<organism evidence="1 2">
    <name type="scientific">Coniosporium uncinatum</name>
    <dbReference type="NCBI Taxonomy" id="93489"/>
    <lineage>
        <taxon>Eukaryota</taxon>
        <taxon>Fungi</taxon>
        <taxon>Dikarya</taxon>
        <taxon>Ascomycota</taxon>
        <taxon>Pezizomycotina</taxon>
        <taxon>Dothideomycetes</taxon>
        <taxon>Dothideomycetes incertae sedis</taxon>
        <taxon>Coniosporium</taxon>
    </lineage>
</organism>
<feature type="non-terminal residue" evidence="1">
    <location>
        <position position="1"/>
    </location>
</feature>
<dbReference type="EMBL" id="JAWDJW010006319">
    <property type="protein sequence ID" value="KAK3065633.1"/>
    <property type="molecule type" value="Genomic_DNA"/>
</dbReference>
<gene>
    <name evidence="1" type="ORF">LTS18_002593</name>
</gene>
<keyword evidence="2" id="KW-1185">Reference proteome</keyword>
<evidence type="ECO:0000313" key="1">
    <source>
        <dbReference type="EMBL" id="KAK3065633.1"/>
    </source>
</evidence>
<sequence>EVSGNDNSIAEVATSDPAYPQDRADTLDADDIDWFNVDAAFENMDALLGSSGADLSIELLRPFYLDPEGHGNGLLL</sequence>
<protein>
    <submittedName>
        <fullName evidence="1">Uncharacterized protein</fullName>
    </submittedName>
</protein>